<dbReference type="RefSeq" id="WP_262590825.1">
    <property type="nucleotide sequence ID" value="NZ_JAOQJQ010000002.1"/>
</dbReference>
<sequence length="53" mass="6452">MTREENLLYRRSCPYDAMGDYSILMEENQDRAKNPEEKRNRTEPATDPLRQYR</sequence>
<name>A0ABT2TIB9_9FIRM</name>
<protein>
    <submittedName>
        <fullName evidence="2">Uncharacterized protein</fullName>
    </submittedName>
</protein>
<accession>A0ABT2TIB9</accession>
<feature type="region of interest" description="Disordered" evidence="1">
    <location>
        <begin position="25"/>
        <end position="53"/>
    </location>
</feature>
<organism evidence="2 3">
    <name type="scientific">Brotonthovivens ammoniilytica</name>
    <dbReference type="NCBI Taxonomy" id="2981725"/>
    <lineage>
        <taxon>Bacteria</taxon>
        <taxon>Bacillati</taxon>
        <taxon>Bacillota</taxon>
        <taxon>Clostridia</taxon>
        <taxon>Lachnospirales</taxon>
        <taxon>Lachnospiraceae</taxon>
        <taxon>Brotonthovivens</taxon>
    </lineage>
</organism>
<dbReference type="Proteomes" id="UP001652442">
    <property type="component" value="Unassembled WGS sequence"/>
</dbReference>
<evidence type="ECO:0000313" key="2">
    <source>
        <dbReference type="EMBL" id="MCU6761925.1"/>
    </source>
</evidence>
<gene>
    <name evidence="2" type="ORF">OCV88_06160</name>
</gene>
<comment type="caution">
    <text evidence="2">The sequence shown here is derived from an EMBL/GenBank/DDBJ whole genome shotgun (WGS) entry which is preliminary data.</text>
</comment>
<dbReference type="EMBL" id="JAOQJQ010000002">
    <property type="protein sequence ID" value="MCU6761925.1"/>
    <property type="molecule type" value="Genomic_DNA"/>
</dbReference>
<reference evidence="2 3" key="1">
    <citation type="journal article" date="2021" name="ISME Commun">
        <title>Automated analysis of genomic sequences facilitates high-throughput and comprehensive description of bacteria.</title>
        <authorList>
            <person name="Hitch T.C.A."/>
        </authorList>
    </citation>
    <scope>NUCLEOTIDE SEQUENCE [LARGE SCALE GENOMIC DNA]</scope>
    <source>
        <strain evidence="2 3">Sanger_109</strain>
    </source>
</reference>
<proteinExistence type="predicted"/>
<feature type="compositionally biased region" description="Basic and acidic residues" evidence="1">
    <location>
        <begin position="28"/>
        <end position="44"/>
    </location>
</feature>
<evidence type="ECO:0000256" key="1">
    <source>
        <dbReference type="SAM" id="MobiDB-lite"/>
    </source>
</evidence>
<evidence type="ECO:0000313" key="3">
    <source>
        <dbReference type="Proteomes" id="UP001652442"/>
    </source>
</evidence>
<keyword evidence="3" id="KW-1185">Reference proteome</keyword>